<reference evidence="2 3" key="1">
    <citation type="submission" date="2022-11" db="EMBL/GenBank/DDBJ databases">
        <authorList>
            <person name="Siebert D."/>
            <person name="Busche T."/>
            <person name="Saydam E."/>
            <person name="Kalinowski J."/>
            <person name="Ruckert C."/>
            <person name="Blombach B."/>
        </authorList>
    </citation>
    <scope>NUCLEOTIDE SEQUENCE [LARGE SCALE GENOMIC DNA]</scope>
    <source>
        <strain evidence="2 3">DSM 1083</strain>
    </source>
</reference>
<organism evidence="2 3">
    <name type="scientific">Afipia carboxydohydrogena</name>
    <name type="common">Pseudomonas carboxydohydrogena</name>
    <dbReference type="NCBI Taxonomy" id="290"/>
    <lineage>
        <taxon>Bacteria</taxon>
        <taxon>Pseudomonadati</taxon>
        <taxon>Pseudomonadota</taxon>
        <taxon>Alphaproteobacteria</taxon>
        <taxon>Hyphomicrobiales</taxon>
        <taxon>Nitrobacteraceae</taxon>
        <taxon>Afipia</taxon>
    </lineage>
</organism>
<accession>A0ABY8BVQ3</accession>
<gene>
    <name evidence="2" type="ORF">AFIC_001237</name>
</gene>
<protein>
    <submittedName>
        <fullName evidence="2">Uncharacterized protein</fullName>
    </submittedName>
</protein>
<name>A0ABY8BVQ3_AFICR</name>
<evidence type="ECO:0000256" key="1">
    <source>
        <dbReference type="SAM" id="Coils"/>
    </source>
</evidence>
<keyword evidence="1" id="KW-0175">Coiled coil</keyword>
<keyword evidence="3" id="KW-1185">Reference proteome</keyword>
<dbReference type="RefSeq" id="WP_275248273.1">
    <property type="nucleotide sequence ID" value="NZ_BAABDX010000001.1"/>
</dbReference>
<evidence type="ECO:0000313" key="3">
    <source>
        <dbReference type="Proteomes" id="UP001213907"/>
    </source>
</evidence>
<dbReference type="Gene3D" id="1.20.5.340">
    <property type="match status" value="1"/>
</dbReference>
<sequence length="52" mass="5740">MEKKMSGSTPGAEISMSSLKAEIDELKKQITALQNQVAHQNNEIASLRLKIK</sequence>
<dbReference type="EMBL" id="CP113162">
    <property type="protein sequence ID" value="WEF52740.1"/>
    <property type="molecule type" value="Genomic_DNA"/>
</dbReference>
<evidence type="ECO:0000313" key="2">
    <source>
        <dbReference type="EMBL" id="WEF52740.1"/>
    </source>
</evidence>
<proteinExistence type="predicted"/>
<dbReference type="Proteomes" id="UP001213907">
    <property type="component" value="Chromosome"/>
</dbReference>
<feature type="coiled-coil region" evidence="1">
    <location>
        <begin position="16"/>
        <end position="50"/>
    </location>
</feature>